<protein>
    <submittedName>
        <fullName evidence="2">Uncharacterized protein</fullName>
    </submittedName>
</protein>
<feature type="region of interest" description="Disordered" evidence="1">
    <location>
        <begin position="57"/>
        <end position="80"/>
    </location>
</feature>
<dbReference type="Proteomes" id="UP001482620">
    <property type="component" value="Unassembled WGS sequence"/>
</dbReference>
<evidence type="ECO:0000313" key="2">
    <source>
        <dbReference type="EMBL" id="MEQ2230496.1"/>
    </source>
</evidence>
<keyword evidence="3" id="KW-1185">Reference proteome</keyword>
<evidence type="ECO:0000256" key="1">
    <source>
        <dbReference type="SAM" id="MobiDB-lite"/>
    </source>
</evidence>
<comment type="caution">
    <text evidence="2">The sequence shown here is derived from an EMBL/GenBank/DDBJ whole genome shotgun (WGS) entry which is preliminary data.</text>
</comment>
<organism evidence="2 3">
    <name type="scientific">Ilyodon furcidens</name>
    <name type="common">goldbreast splitfin</name>
    <dbReference type="NCBI Taxonomy" id="33524"/>
    <lineage>
        <taxon>Eukaryota</taxon>
        <taxon>Metazoa</taxon>
        <taxon>Chordata</taxon>
        <taxon>Craniata</taxon>
        <taxon>Vertebrata</taxon>
        <taxon>Euteleostomi</taxon>
        <taxon>Actinopterygii</taxon>
        <taxon>Neopterygii</taxon>
        <taxon>Teleostei</taxon>
        <taxon>Neoteleostei</taxon>
        <taxon>Acanthomorphata</taxon>
        <taxon>Ovalentaria</taxon>
        <taxon>Atherinomorphae</taxon>
        <taxon>Cyprinodontiformes</taxon>
        <taxon>Goodeidae</taxon>
        <taxon>Ilyodon</taxon>
    </lineage>
</organism>
<accession>A0ABV0TEM8</accession>
<name>A0ABV0TEM8_9TELE</name>
<dbReference type="EMBL" id="JAHRIQ010027495">
    <property type="protein sequence ID" value="MEQ2230496.1"/>
    <property type="molecule type" value="Genomic_DNA"/>
</dbReference>
<proteinExistence type="predicted"/>
<gene>
    <name evidence="2" type="ORF">ILYODFUR_029874</name>
</gene>
<sequence length="80" mass="8824">MTVPQVDQRAFNYLLFSAAVETKIIHTPRPAREANSSRMRPRGLVIVAPRLENSLQGKGWAAGGASPSLVRQDNRDFPHA</sequence>
<evidence type="ECO:0000313" key="3">
    <source>
        <dbReference type="Proteomes" id="UP001482620"/>
    </source>
</evidence>
<reference evidence="2 3" key="1">
    <citation type="submission" date="2021-06" db="EMBL/GenBank/DDBJ databases">
        <authorList>
            <person name="Palmer J.M."/>
        </authorList>
    </citation>
    <scope>NUCLEOTIDE SEQUENCE [LARGE SCALE GENOMIC DNA]</scope>
    <source>
        <strain evidence="3">if_2019</strain>
        <tissue evidence="2">Muscle</tissue>
    </source>
</reference>